<dbReference type="AlphaFoldDB" id="A0A3A8PLN1"/>
<feature type="non-terminal residue" evidence="1">
    <location>
        <position position="234"/>
    </location>
</feature>
<name>A0A3A8PLN1_9BACT</name>
<keyword evidence="2" id="KW-1185">Reference proteome</keyword>
<comment type="caution">
    <text evidence="1">The sequence shown here is derived from an EMBL/GenBank/DDBJ whole genome shotgun (WGS) entry which is preliminary data.</text>
</comment>
<evidence type="ECO:0000313" key="2">
    <source>
        <dbReference type="Proteomes" id="UP000272888"/>
    </source>
</evidence>
<protein>
    <submittedName>
        <fullName evidence="1">Hemagglutinin</fullName>
    </submittedName>
</protein>
<organism evidence="1 2">
    <name type="scientific">Corallococcus llansteffanensis</name>
    <dbReference type="NCBI Taxonomy" id="2316731"/>
    <lineage>
        <taxon>Bacteria</taxon>
        <taxon>Pseudomonadati</taxon>
        <taxon>Myxococcota</taxon>
        <taxon>Myxococcia</taxon>
        <taxon>Myxococcales</taxon>
        <taxon>Cystobacterineae</taxon>
        <taxon>Myxococcaceae</taxon>
        <taxon>Corallococcus</taxon>
    </lineage>
</organism>
<gene>
    <name evidence="1" type="ORF">D7V93_27835</name>
</gene>
<reference evidence="2" key="1">
    <citation type="submission" date="2018-09" db="EMBL/GenBank/DDBJ databases">
        <authorList>
            <person name="Livingstone P.G."/>
            <person name="Whitworth D.E."/>
        </authorList>
    </citation>
    <scope>NUCLEOTIDE SEQUENCE [LARGE SCALE GENOMIC DNA]</scope>
    <source>
        <strain evidence="2">CA051B</strain>
    </source>
</reference>
<dbReference type="EMBL" id="RAWB01000354">
    <property type="protein sequence ID" value="RKH52514.1"/>
    <property type="molecule type" value="Genomic_DNA"/>
</dbReference>
<evidence type="ECO:0000313" key="1">
    <source>
        <dbReference type="EMBL" id="RKH52514.1"/>
    </source>
</evidence>
<proteinExistence type="predicted"/>
<dbReference type="Proteomes" id="UP000272888">
    <property type="component" value="Unassembled WGS sequence"/>
</dbReference>
<accession>A0A3A8PLN1</accession>
<sequence>MGHHGAMRITLALILGLLLAQVARAEPDSFGLGSGRDGVLTVVKGSVAFISDAAPLKQSVAAGALALTVPGLKVGAGDLVMIHTSIGLLPAPVLGSAKAVALDATVVGRWELARLGAVDATTGVLKLTQSLRFAYAATRSQVLRVPEYSDVIVEAGGRLSVTPWDGRSGGILAMLVSGKLVNDGTIDADGAGFRGGTFLNHPVIMGCTGFAVAEADGGAARGEGVAGTVSGGGG</sequence>